<sequence length="478" mass="52860">MEAVARIMVEDLLDLEAEEQEQTAVWGLMDDPWKESGAKKDRFEWRKGVDLYVDKEGRISRPYLADLDPARADGTVVLRSVVVLIDYGEMYSATDTTSTSGATSGDFIVPLRISSVAVVKEFIDDFFELCPLGELGVVLMYNKTAHVLTAALTSNHQMLKDLIDDEISRLESGRSGTSRSEGAVRSTLNGPEAALEDAVVIDGVRAAQVSLQAGLEKCYLLLNNGKSYSRKEVLCIWNSTATHDAGLIGDTIDVLRTHNIQINVISLTPHLHVLERLTSTCHGDYTVIRNEAALKDQLITYSKAQAPSTDLDNSKDLIPIGFPEWEQGLCAALCTCHNQLKFNSYACPRCLARNCSIPSNCAVCGLLLAKSLDIARCSKTSYNVPPFQPLPPNKKDCYMCDRVVLSGAGVCLKCNQVFCLDCDVNIHEYLLPCPGCQYIDLLSRQGLQTRSTKPEPPLPEDHPQYNFYQDQLKLIQED</sequence>
<dbReference type="VEuPathDB" id="CryptoDB:GNI_135110"/>
<dbReference type="GO" id="GO:0006351">
    <property type="term" value="P:DNA-templated transcription"/>
    <property type="evidence" value="ECO:0007669"/>
    <property type="project" value="InterPro"/>
</dbReference>
<comment type="caution">
    <text evidence="5">The sequence shown here is derived from an EMBL/GenBank/DDBJ whole genome shotgun (WGS) entry which is preliminary data.</text>
</comment>
<dbReference type="AlphaFoldDB" id="A0A023B169"/>
<keyword evidence="1" id="KW-0479">Metal-binding</keyword>
<dbReference type="InterPro" id="IPR001841">
    <property type="entry name" value="Znf_RING"/>
</dbReference>
<evidence type="ECO:0000256" key="3">
    <source>
        <dbReference type="PROSITE-ProRule" id="PRU00175"/>
    </source>
</evidence>
<accession>A0A023B169</accession>
<dbReference type="Pfam" id="PF04056">
    <property type="entry name" value="Ssl1"/>
    <property type="match status" value="1"/>
</dbReference>
<dbReference type="PANTHER" id="PTHR12695:SF2">
    <property type="entry name" value="GENERAL TRANSCRIPTION FACTOR IIH SUBUNIT 2-RELATED"/>
    <property type="match status" value="1"/>
</dbReference>
<proteinExistence type="predicted"/>
<keyword evidence="3" id="KW-0863">Zinc-finger</keyword>
<protein>
    <submittedName>
        <fullName evidence="5">Transcription factor SSL1</fullName>
    </submittedName>
</protein>
<dbReference type="GO" id="GO:0008270">
    <property type="term" value="F:zinc ion binding"/>
    <property type="evidence" value="ECO:0007669"/>
    <property type="project" value="UniProtKB-KW"/>
</dbReference>
<dbReference type="SMART" id="SM01047">
    <property type="entry name" value="C1_4"/>
    <property type="match status" value="1"/>
</dbReference>
<dbReference type="PANTHER" id="PTHR12695">
    <property type="entry name" value="GENERAL TRANSCRIPTION FACTOR IIH SUBUNIT 2"/>
    <property type="match status" value="1"/>
</dbReference>
<evidence type="ECO:0000256" key="1">
    <source>
        <dbReference type="ARBA" id="ARBA00022723"/>
    </source>
</evidence>
<dbReference type="GO" id="GO:0000439">
    <property type="term" value="C:transcription factor TFIIH core complex"/>
    <property type="evidence" value="ECO:0007669"/>
    <property type="project" value="InterPro"/>
</dbReference>
<evidence type="ECO:0000259" key="4">
    <source>
        <dbReference type="PROSITE" id="PS50089"/>
    </source>
</evidence>
<dbReference type="InterPro" id="IPR036465">
    <property type="entry name" value="vWFA_dom_sf"/>
</dbReference>
<dbReference type="PROSITE" id="PS50089">
    <property type="entry name" value="ZF_RING_2"/>
    <property type="match status" value="1"/>
</dbReference>
<dbReference type="InterPro" id="IPR007198">
    <property type="entry name" value="Ssl1-like"/>
</dbReference>
<dbReference type="GO" id="GO:0006357">
    <property type="term" value="P:regulation of transcription by RNA polymerase II"/>
    <property type="evidence" value="ECO:0007669"/>
    <property type="project" value="TreeGrafter"/>
</dbReference>
<dbReference type="NCBIfam" id="TIGR00622">
    <property type="entry name" value="ssl1"/>
    <property type="match status" value="1"/>
</dbReference>
<keyword evidence="2" id="KW-0862">Zinc</keyword>
<evidence type="ECO:0000313" key="5">
    <source>
        <dbReference type="EMBL" id="EZG46113.1"/>
    </source>
</evidence>
<dbReference type="Gene3D" id="3.40.50.410">
    <property type="entry name" value="von Willebrand factor, type A domain"/>
    <property type="match status" value="1"/>
</dbReference>
<dbReference type="SUPFAM" id="SSF57889">
    <property type="entry name" value="Cysteine-rich domain"/>
    <property type="match status" value="1"/>
</dbReference>
<dbReference type="GO" id="GO:0005675">
    <property type="term" value="C:transcription factor TFIIH holo complex"/>
    <property type="evidence" value="ECO:0007669"/>
    <property type="project" value="TreeGrafter"/>
</dbReference>
<dbReference type="GeneID" id="22914793"/>
<dbReference type="InterPro" id="IPR013083">
    <property type="entry name" value="Znf_RING/FYVE/PHD"/>
</dbReference>
<dbReference type="Pfam" id="PF07975">
    <property type="entry name" value="C1_4"/>
    <property type="match status" value="1"/>
</dbReference>
<dbReference type="EMBL" id="AFNH02001000">
    <property type="protein sequence ID" value="EZG46113.1"/>
    <property type="molecule type" value="Genomic_DNA"/>
</dbReference>
<dbReference type="eggNOG" id="KOG2807">
    <property type="taxonomic scope" value="Eukaryota"/>
</dbReference>
<feature type="domain" description="RING-type" evidence="4">
    <location>
        <begin position="397"/>
        <end position="437"/>
    </location>
</feature>
<dbReference type="InterPro" id="IPR046349">
    <property type="entry name" value="C1-like_sf"/>
</dbReference>
<gene>
    <name evidence="5" type="ORF">GNI_135110</name>
</gene>
<dbReference type="GO" id="GO:0006289">
    <property type="term" value="P:nucleotide-excision repair"/>
    <property type="evidence" value="ECO:0007669"/>
    <property type="project" value="InterPro"/>
</dbReference>
<reference evidence="5" key="1">
    <citation type="submission" date="2013-12" db="EMBL/GenBank/DDBJ databases">
        <authorList>
            <person name="Omoto C.K."/>
            <person name="Sibley D."/>
            <person name="Venepally P."/>
            <person name="Hadjithomas M."/>
            <person name="Karamycheva S."/>
            <person name="Brunk B."/>
            <person name="Roos D."/>
            <person name="Caler E."/>
            <person name="Lorenzi H."/>
        </authorList>
    </citation>
    <scope>NUCLEOTIDE SEQUENCE</scope>
</reference>
<dbReference type="InterPro" id="IPR012170">
    <property type="entry name" value="TFIIH_SSL1/p44"/>
</dbReference>
<dbReference type="RefSeq" id="XP_011132369.1">
    <property type="nucleotide sequence ID" value="XM_011134067.1"/>
</dbReference>
<evidence type="ECO:0000256" key="2">
    <source>
        <dbReference type="ARBA" id="ARBA00022833"/>
    </source>
</evidence>
<name>A0A023B169_GRENI</name>
<organism evidence="5 6">
    <name type="scientific">Gregarina niphandrodes</name>
    <name type="common">Septate eugregarine</name>
    <dbReference type="NCBI Taxonomy" id="110365"/>
    <lineage>
        <taxon>Eukaryota</taxon>
        <taxon>Sar</taxon>
        <taxon>Alveolata</taxon>
        <taxon>Apicomplexa</taxon>
        <taxon>Conoidasida</taxon>
        <taxon>Gregarinasina</taxon>
        <taxon>Eugregarinorida</taxon>
        <taxon>Gregarinidae</taxon>
        <taxon>Gregarina</taxon>
    </lineage>
</organism>
<dbReference type="InterPro" id="IPR004595">
    <property type="entry name" value="TFIIH_C1-like_dom"/>
</dbReference>
<evidence type="ECO:0000313" key="6">
    <source>
        <dbReference type="Proteomes" id="UP000019763"/>
    </source>
</evidence>
<dbReference type="Gene3D" id="3.30.40.10">
    <property type="entry name" value="Zinc/RING finger domain, C3HC4 (zinc finger)"/>
    <property type="match status" value="1"/>
</dbReference>
<keyword evidence="6" id="KW-1185">Reference proteome</keyword>
<dbReference type="Proteomes" id="UP000019763">
    <property type="component" value="Unassembled WGS sequence"/>
</dbReference>
<dbReference type="OrthoDB" id="284275at2759"/>